<keyword evidence="3" id="KW-1185">Reference proteome</keyword>
<gene>
    <name evidence="2" type="ORF">JoomaDRAFT_0039</name>
</gene>
<dbReference type="Pfam" id="PF09720">
    <property type="entry name" value="Unstab_antitox"/>
    <property type="match status" value="1"/>
</dbReference>
<accession>I3C0G0</accession>
<proteinExistence type="predicted"/>
<protein>
    <submittedName>
        <fullName evidence="2">Putative addiction module component</fullName>
    </submittedName>
</protein>
<dbReference type="STRING" id="926559.JoomaDRAFT_0039"/>
<name>I3C0G0_9FLAO</name>
<evidence type="ECO:0000313" key="2">
    <source>
        <dbReference type="EMBL" id="EIJ37103.1"/>
    </source>
</evidence>
<keyword evidence="1" id="KW-0175">Coiled coil</keyword>
<organism evidence="2 3">
    <name type="scientific">Galbibacter orientalis DSM 19592</name>
    <dbReference type="NCBI Taxonomy" id="926559"/>
    <lineage>
        <taxon>Bacteria</taxon>
        <taxon>Pseudomonadati</taxon>
        <taxon>Bacteroidota</taxon>
        <taxon>Flavobacteriia</taxon>
        <taxon>Flavobacteriales</taxon>
        <taxon>Flavobacteriaceae</taxon>
        <taxon>Galbibacter</taxon>
    </lineage>
</organism>
<evidence type="ECO:0000313" key="3">
    <source>
        <dbReference type="Proteomes" id="UP000004690"/>
    </source>
</evidence>
<dbReference type="Proteomes" id="UP000004690">
    <property type="component" value="Unassembled WGS sequence"/>
</dbReference>
<dbReference type="AlphaFoldDB" id="I3C0G0"/>
<feature type="coiled-coil region" evidence="1">
    <location>
        <begin position="43"/>
        <end position="70"/>
    </location>
</feature>
<dbReference type="eggNOG" id="ENOG503328G">
    <property type="taxonomic scope" value="Bacteria"/>
</dbReference>
<sequence length="92" mass="11432">MRIKNMEQKLYICYTRNTEIMDLEARKYHFIQELFSIDRESIIDTLERVLKREKEEHQEISTEHKKELDNRLESYKNNPNDVLDWKDVKNDW</sequence>
<evidence type="ECO:0000256" key="1">
    <source>
        <dbReference type="SAM" id="Coils"/>
    </source>
</evidence>
<dbReference type="InterPro" id="IPR013406">
    <property type="entry name" value="CHP02574_addiction_mod"/>
</dbReference>
<dbReference type="EMBL" id="JH651380">
    <property type="protein sequence ID" value="EIJ37103.1"/>
    <property type="molecule type" value="Genomic_DNA"/>
</dbReference>
<reference evidence="2 3" key="1">
    <citation type="submission" date="2012-02" db="EMBL/GenBank/DDBJ databases">
        <title>Improved High-Quality Draft genome of Joostella marina DSM 19592.</title>
        <authorList>
            <consortium name="US DOE Joint Genome Institute (JGI-PGF)"/>
            <person name="Lucas S."/>
            <person name="Copeland A."/>
            <person name="Lapidus A."/>
            <person name="Bruce D."/>
            <person name="Goodwin L."/>
            <person name="Pitluck S."/>
            <person name="Peters L."/>
            <person name="Chertkov O."/>
            <person name="Ovchinnikova G."/>
            <person name="Kyrpides N."/>
            <person name="Mavromatis K."/>
            <person name="Detter J.C."/>
            <person name="Han C."/>
            <person name="Land M."/>
            <person name="Hauser L."/>
            <person name="Markowitz V."/>
            <person name="Cheng J.-F."/>
            <person name="Hugenholtz P."/>
            <person name="Woyke T."/>
            <person name="Wu D."/>
            <person name="Tindall B."/>
            <person name="Brambilla E."/>
            <person name="Klenk H.-P."/>
            <person name="Eisen J.A."/>
        </authorList>
    </citation>
    <scope>NUCLEOTIDE SEQUENCE [LARGE SCALE GENOMIC DNA]</scope>
    <source>
        <strain evidence="2 3">DSM 19592</strain>
    </source>
</reference>
<dbReference type="HOGENOM" id="CLU_2409358_0_0_10"/>